<feature type="transmembrane region" description="Helical" evidence="7">
    <location>
        <begin position="256"/>
        <end position="278"/>
    </location>
</feature>
<dbReference type="InterPro" id="IPR052337">
    <property type="entry name" value="SAT4-like"/>
</dbReference>
<keyword evidence="4 7" id="KW-0472">Membrane</keyword>
<dbReference type="PANTHER" id="PTHR33048:SF19">
    <property type="entry name" value="MEMBRANE PROTEIN PTH11-LIKE, PUTATIVE (AFU_ORTHOLOGUE AFUA_1G14080)-RELATED"/>
    <property type="match status" value="1"/>
</dbReference>
<dbReference type="AlphaFoldDB" id="A0AA39X0Z4"/>
<organism evidence="9 10">
    <name type="scientific">Bombardia bombarda</name>
    <dbReference type="NCBI Taxonomy" id="252184"/>
    <lineage>
        <taxon>Eukaryota</taxon>
        <taxon>Fungi</taxon>
        <taxon>Dikarya</taxon>
        <taxon>Ascomycota</taxon>
        <taxon>Pezizomycotina</taxon>
        <taxon>Sordariomycetes</taxon>
        <taxon>Sordariomycetidae</taxon>
        <taxon>Sordariales</taxon>
        <taxon>Lasiosphaeriaceae</taxon>
        <taxon>Bombardia</taxon>
    </lineage>
</organism>
<comment type="subcellular location">
    <subcellularLocation>
        <location evidence="1">Membrane</location>
        <topology evidence="1">Multi-pass membrane protein</topology>
    </subcellularLocation>
</comment>
<dbReference type="InterPro" id="IPR049326">
    <property type="entry name" value="Rhodopsin_dom_fungi"/>
</dbReference>
<evidence type="ECO:0000256" key="2">
    <source>
        <dbReference type="ARBA" id="ARBA00022692"/>
    </source>
</evidence>
<dbReference type="PANTHER" id="PTHR33048">
    <property type="entry name" value="PTH11-LIKE INTEGRAL MEMBRANE PROTEIN (AFU_ORTHOLOGUE AFUA_5G11245)"/>
    <property type="match status" value="1"/>
</dbReference>
<evidence type="ECO:0000256" key="7">
    <source>
        <dbReference type="SAM" id="Phobius"/>
    </source>
</evidence>
<sequence>MTLYSSAPPARPFRDDKANILVSWWITVLCAVIILLRLAGRYVRVEKLFPEDRYAALALLPLFARMACIHVVLIYGTNNVLLENDGLSFSQEEVRRRSTGSSLVLVTRILYPATLWVFKAATLSFFDRLISSTGKKRYVYTLWFMRGMLGATFFAVIVSDLGECMPMKAYWQVVPDPGAHCRQGYANLLTVAVCNTLANILLVVFPVPIIISSRIPLGRKVSLITLFSLGLVAVIISIYRVPEVVREHAYQPTRTMWASVELLVATIVANALALGSFIRDTGIKKIKFKYDPHSHHSNSGGGGTKHTVQLTSSRKDPWDGMEDDGSEGGGAGPKEAMGVSSTINARDSKPSSIMIHARESQDSLIPRGGEHHARRGSRSNNVIMTTTIDVTVSDAAGAGDMDRAEEQQYRRPLAPLPVKSASVRGTGRGSTKVLQNVASLPEGSAGQKR</sequence>
<keyword evidence="2 7" id="KW-0812">Transmembrane</keyword>
<feature type="domain" description="Rhodopsin" evidence="8">
    <location>
        <begin position="36"/>
        <end position="276"/>
    </location>
</feature>
<evidence type="ECO:0000313" key="9">
    <source>
        <dbReference type="EMBL" id="KAK0624987.1"/>
    </source>
</evidence>
<comment type="caution">
    <text evidence="9">The sequence shown here is derived from an EMBL/GenBank/DDBJ whole genome shotgun (WGS) entry which is preliminary data.</text>
</comment>
<keyword evidence="10" id="KW-1185">Reference proteome</keyword>
<evidence type="ECO:0000256" key="4">
    <source>
        <dbReference type="ARBA" id="ARBA00023136"/>
    </source>
</evidence>
<feature type="transmembrane region" description="Helical" evidence="7">
    <location>
        <begin position="109"/>
        <end position="126"/>
    </location>
</feature>
<evidence type="ECO:0000256" key="3">
    <source>
        <dbReference type="ARBA" id="ARBA00022989"/>
    </source>
</evidence>
<evidence type="ECO:0000256" key="6">
    <source>
        <dbReference type="SAM" id="MobiDB-lite"/>
    </source>
</evidence>
<evidence type="ECO:0000259" key="8">
    <source>
        <dbReference type="Pfam" id="PF20684"/>
    </source>
</evidence>
<keyword evidence="3 7" id="KW-1133">Transmembrane helix</keyword>
<proteinExistence type="inferred from homology"/>
<feature type="transmembrane region" description="Helical" evidence="7">
    <location>
        <begin position="223"/>
        <end position="241"/>
    </location>
</feature>
<dbReference type="Pfam" id="PF20684">
    <property type="entry name" value="Fung_rhodopsin"/>
    <property type="match status" value="1"/>
</dbReference>
<dbReference type="Proteomes" id="UP001174934">
    <property type="component" value="Unassembled WGS sequence"/>
</dbReference>
<feature type="transmembrane region" description="Helical" evidence="7">
    <location>
        <begin position="185"/>
        <end position="211"/>
    </location>
</feature>
<evidence type="ECO:0000313" key="10">
    <source>
        <dbReference type="Proteomes" id="UP001174934"/>
    </source>
</evidence>
<feature type="transmembrane region" description="Helical" evidence="7">
    <location>
        <begin position="138"/>
        <end position="158"/>
    </location>
</feature>
<dbReference type="GO" id="GO:0016020">
    <property type="term" value="C:membrane"/>
    <property type="evidence" value="ECO:0007669"/>
    <property type="project" value="UniProtKB-SubCell"/>
</dbReference>
<accession>A0AA39X0Z4</accession>
<feature type="compositionally biased region" description="Basic and acidic residues" evidence="6">
    <location>
        <begin position="400"/>
        <end position="409"/>
    </location>
</feature>
<name>A0AA39X0Z4_9PEZI</name>
<feature type="transmembrane region" description="Helical" evidence="7">
    <location>
        <begin position="20"/>
        <end position="42"/>
    </location>
</feature>
<feature type="transmembrane region" description="Helical" evidence="7">
    <location>
        <begin position="54"/>
        <end position="75"/>
    </location>
</feature>
<gene>
    <name evidence="9" type="ORF">B0T17DRAFT_492309</name>
</gene>
<comment type="similarity">
    <text evidence="5">Belongs to the SAT4 family.</text>
</comment>
<feature type="region of interest" description="Disordered" evidence="6">
    <location>
        <begin position="292"/>
        <end position="348"/>
    </location>
</feature>
<protein>
    <recommendedName>
        <fullName evidence="8">Rhodopsin domain-containing protein</fullName>
    </recommendedName>
</protein>
<feature type="region of interest" description="Disordered" evidence="6">
    <location>
        <begin position="394"/>
        <end position="449"/>
    </location>
</feature>
<evidence type="ECO:0000256" key="5">
    <source>
        <dbReference type="ARBA" id="ARBA00038359"/>
    </source>
</evidence>
<dbReference type="EMBL" id="JAULSR010000003">
    <property type="protein sequence ID" value="KAK0624987.1"/>
    <property type="molecule type" value="Genomic_DNA"/>
</dbReference>
<evidence type="ECO:0000256" key="1">
    <source>
        <dbReference type="ARBA" id="ARBA00004141"/>
    </source>
</evidence>
<reference evidence="9" key="1">
    <citation type="submission" date="2023-06" db="EMBL/GenBank/DDBJ databases">
        <title>Genome-scale phylogeny and comparative genomics of the fungal order Sordariales.</title>
        <authorList>
            <consortium name="Lawrence Berkeley National Laboratory"/>
            <person name="Hensen N."/>
            <person name="Bonometti L."/>
            <person name="Westerberg I."/>
            <person name="Brannstrom I.O."/>
            <person name="Guillou S."/>
            <person name="Cros-Aarteil S."/>
            <person name="Calhoun S."/>
            <person name="Haridas S."/>
            <person name="Kuo A."/>
            <person name="Mondo S."/>
            <person name="Pangilinan J."/>
            <person name="Riley R."/>
            <person name="LaButti K."/>
            <person name="Andreopoulos B."/>
            <person name="Lipzen A."/>
            <person name="Chen C."/>
            <person name="Yanf M."/>
            <person name="Daum C."/>
            <person name="Ng V."/>
            <person name="Clum A."/>
            <person name="Steindorff A."/>
            <person name="Ohm R."/>
            <person name="Martin F."/>
            <person name="Silar P."/>
            <person name="Natvig D."/>
            <person name="Lalanne C."/>
            <person name="Gautier V."/>
            <person name="Ament-velasquez S.L."/>
            <person name="Kruys A."/>
            <person name="Hutchinson M.I."/>
            <person name="Powell A.J."/>
            <person name="Barry K."/>
            <person name="Miller A.N."/>
            <person name="Grigoriev I.V."/>
            <person name="Debuchy R."/>
            <person name="Gladieux P."/>
            <person name="Thoren M.H."/>
            <person name="Johannesson H."/>
        </authorList>
    </citation>
    <scope>NUCLEOTIDE SEQUENCE</scope>
    <source>
        <strain evidence="9">SMH3391-2</strain>
    </source>
</reference>